<reference evidence="6" key="1">
    <citation type="journal article" date="2015" name="ISME J.">
        <title>Draft Genome Sequence of Streptomyces incarnatus NRRL8089, which Produces the Nucleoside Antibiotic Sinefungin.</title>
        <authorList>
            <person name="Oshima K."/>
            <person name="Hattori M."/>
            <person name="Shimizu H."/>
            <person name="Fukuda K."/>
            <person name="Nemoto M."/>
            <person name="Inagaki K."/>
            <person name="Tamura T."/>
        </authorList>
    </citation>
    <scope>NUCLEOTIDE SEQUENCE</scope>
    <source>
        <strain evidence="6">FACHB-1375</strain>
    </source>
</reference>
<keyword evidence="3" id="KW-0804">Transcription</keyword>
<keyword evidence="2" id="KW-0238">DNA-binding</keyword>
<dbReference type="Pfam" id="PF13545">
    <property type="entry name" value="HTH_Crp_2"/>
    <property type="match status" value="1"/>
</dbReference>
<dbReference type="InterPro" id="IPR014710">
    <property type="entry name" value="RmlC-like_jellyroll"/>
</dbReference>
<dbReference type="Proteomes" id="UP000641646">
    <property type="component" value="Unassembled WGS sequence"/>
</dbReference>
<dbReference type="SMART" id="SM00100">
    <property type="entry name" value="cNMP"/>
    <property type="match status" value="1"/>
</dbReference>
<dbReference type="RefSeq" id="WP_190475774.1">
    <property type="nucleotide sequence ID" value="NZ_JACJPW010000210.1"/>
</dbReference>
<dbReference type="CDD" id="cd00038">
    <property type="entry name" value="CAP_ED"/>
    <property type="match status" value="1"/>
</dbReference>
<dbReference type="PROSITE" id="PS51063">
    <property type="entry name" value="HTH_CRP_2"/>
    <property type="match status" value="1"/>
</dbReference>
<dbReference type="Gene3D" id="2.60.120.10">
    <property type="entry name" value="Jelly Rolls"/>
    <property type="match status" value="1"/>
</dbReference>
<evidence type="ECO:0000313" key="6">
    <source>
        <dbReference type="EMBL" id="MBD2186436.1"/>
    </source>
</evidence>
<feature type="domain" description="HTH crp-type" evidence="5">
    <location>
        <begin position="153"/>
        <end position="222"/>
    </location>
</feature>
<evidence type="ECO:0000313" key="7">
    <source>
        <dbReference type="Proteomes" id="UP000641646"/>
    </source>
</evidence>
<dbReference type="InterPro" id="IPR036388">
    <property type="entry name" value="WH-like_DNA-bd_sf"/>
</dbReference>
<gene>
    <name evidence="6" type="ORF">H6G03_36210</name>
</gene>
<feature type="domain" description="Cyclic nucleotide-binding" evidence="4">
    <location>
        <begin position="19"/>
        <end position="139"/>
    </location>
</feature>
<comment type="caution">
    <text evidence="6">The sequence shown here is derived from an EMBL/GenBank/DDBJ whole genome shotgun (WGS) entry which is preliminary data.</text>
</comment>
<dbReference type="InterPro" id="IPR036390">
    <property type="entry name" value="WH_DNA-bd_sf"/>
</dbReference>
<evidence type="ECO:0000256" key="2">
    <source>
        <dbReference type="ARBA" id="ARBA00023125"/>
    </source>
</evidence>
<dbReference type="PANTHER" id="PTHR24567">
    <property type="entry name" value="CRP FAMILY TRANSCRIPTIONAL REGULATORY PROTEIN"/>
    <property type="match status" value="1"/>
</dbReference>
<protein>
    <submittedName>
        <fullName evidence="6">Crp/Fnr family transcriptional regulator</fullName>
    </submittedName>
</protein>
<dbReference type="GO" id="GO:0003677">
    <property type="term" value="F:DNA binding"/>
    <property type="evidence" value="ECO:0007669"/>
    <property type="project" value="UniProtKB-KW"/>
</dbReference>
<dbReference type="AlphaFoldDB" id="A0A926VM97"/>
<dbReference type="SMART" id="SM00419">
    <property type="entry name" value="HTH_CRP"/>
    <property type="match status" value="1"/>
</dbReference>
<dbReference type="SUPFAM" id="SSF51206">
    <property type="entry name" value="cAMP-binding domain-like"/>
    <property type="match status" value="1"/>
</dbReference>
<accession>A0A926VM97</accession>
<sequence length="231" mass="25661">MTISERILEVKQFLKQTPIFRDVADEQLAALANIGILQSYKKGETLFWEGDEGTGFFIVKSGRIKVFKVASAGKEQILHIFGADEHFAEVPAFDGGHFPASAAALENSEVVFIPRAAFLMVLQQHPILAIAMLGTFARHLRRLAHLVDTLSFKEVPERLANYLLNLSDRNNKADVIELDLPKGQLAALLGTIPETLSRAFYKLSQEGAIEVDGTTVRLCDRDRLSQRGQNK</sequence>
<dbReference type="PANTHER" id="PTHR24567:SF74">
    <property type="entry name" value="HTH-TYPE TRANSCRIPTIONAL REGULATOR ARCR"/>
    <property type="match status" value="1"/>
</dbReference>
<keyword evidence="1" id="KW-0805">Transcription regulation</keyword>
<dbReference type="InterPro" id="IPR018490">
    <property type="entry name" value="cNMP-bd_dom_sf"/>
</dbReference>
<dbReference type="EMBL" id="JACJPW010000210">
    <property type="protein sequence ID" value="MBD2186436.1"/>
    <property type="molecule type" value="Genomic_DNA"/>
</dbReference>
<dbReference type="Pfam" id="PF00027">
    <property type="entry name" value="cNMP_binding"/>
    <property type="match status" value="1"/>
</dbReference>
<evidence type="ECO:0000259" key="5">
    <source>
        <dbReference type="PROSITE" id="PS51063"/>
    </source>
</evidence>
<proteinExistence type="predicted"/>
<dbReference type="InterPro" id="IPR000595">
    <property type="entry name" value="cNMP-bd_dom"/>
</dbReference>
<evidence type="ECO:0000256" key="1">
    <source>
        <dbReference type="ARBA" id="ARBA00023015"/>
    </source>
</evidence>
<dbReference type="InterPro" id="IPR012318">
    <property type="entry name" value="HTH_CRP"/>
</dbReference>
<dbReference type="InterPro" id="IPR050397">
    <property type="entry name" value="Env_Response_Regulators"/>
</dbReference>
<dbReference type="Gene3D" id="1.10.10.10">
    <property type="entry name" value="Winged helix-like DNA-binding domain superfamily/Winged helix DNA-binding domain"/>
    <property type="match status" value="1"/>
</dbReference>
<dbReference type="GO" id="GO:0003700">
    <property type="term" value="F:DNA-binding transcription factor activity"/>
    <property type="evidence" value="ECO:0007669"/>
    <property type="project" value="TreeGrafter"/>
</dbReference>
<evidence type="ECO:0000259" key="4">
    <source>
        <dbReference type="PROSITE" id="PS50042"/>
    </source>
</evidence>
<keyword evidence="7" id="KW-1185">Reference proteome</keyword>
<reference evidence="6" key="2">
    <citation type="submission" date="2020-08" db="EMBL/GenBank/DDBJ databases">
        <authorList>
            <person name="Chen M."/>
            <person name="Teng W."/>
            <person name="Zhao L."/>
            <person name="Hu C."/>
            <person name="Zhou Y."/>
            <person name="Han B."/>
            <person name="Song L."/>
            <person name="Shu W."/>
        </authorList>
    </citation>
    <scope>NUCLEOTIDE SEQUENCE</scope>
    <source>
        <strain evidence="6">FACHB-1375</strain>
    </source>
</reference>
<organism evidence="6 7">
    <name type="scientific">Aerosakkonema funiforme FACHB-1375</name>
    <dbReference type="NCBI Taxonomy" id="2949571"/>
    <lineage>
        <taxon>Bacteria</taxon>
        <taxon>Bacillati</taxon>
        <taxon>Cyanobacteriota</taxon>
        <taxon>Cyanophyceae</taxon>
        <taxon>Oscillatoriophycideae</taxon>
        <taxon>Aerosakkonematales</taxon>
        <taxon>Aerosakkonemataceae</taxon>
        <taxon>Aerosakkonema</taxon>
    </lineage>
</organism>
<dbReference type="SUPFAM" id="SSF46785">
    <property type="entry name" value="Winged helix' DNA-binding domain"/>
    <property type="match status" value="1"/>
</dbReference>
<dbReference type="PROSITE" id="PS50042">
    <property type="entry name" value="CNMP_BINDING_3"/>
    <property type="match status" value="1"/>
</dbReference>
<evidence type="ECO:0000256" key="3">
    <source>
        <dbReference type="ARBA" id="ARBA00023163"/>
    </source>
</evidence>
<dbReference type="GO" id="GO:0005829">
    <property type="term" value="C:cytosol"/>
    <property type="evidence" value="ECO:0007669"/>
    <property type="project" value="TreeGrafter"/>
</dbReference>
<name>A0A926VM97_9CYAN</name>